<reference evidence="11 12" key="1">
    <citation type="submission" date="2019-11" db="EMBL/GenBank/DDBJ databases">
        <title>Draft Whole-Genome sequence of the marine photosynthetic bacterium Rhodovulum strictum DSM 11289.</title>
        <authorList>
            <person name="Kyndt J.A."/>
            <person name="Meyer T.E."/>
        </authorList>
    </citation>
    <scope>NUCLEOTIDE SEQUENCE [LARGE SCALE GENOMIC DNA]</scope>
    <source>
        <strain evidence="11 12">DSM 11289</strain>
    </source>
</reference>
<protein>
    <submittedName>
        <fullName evidence="11">Acetylornithine deacetylase</fullName>
        <ecNumber evidence="11">3.5.1.16</ecNumber>
    </submittedName>
</protein>
<evidence type="ECO:0000256" key="4">
    <source>
        <dbReference type="ARBA" id="ARBA00022571"/>
    </source>
</evidence>
<dbReference type="InterPro" id="IPR036264">
    <property type="entry name" value="Bact_exopeptidase_dim_dom"/>
</dbReference>
<dbReference type="OrthoDB" id="9809784at2"/>
<dbReference type="Pfam" id="PF01546">
    <property type="entry name" value="Peptidase_M20"/>
    <property type="match status" value="1"/>
</dbReference>
<dbReference type="InterPro" id="IPR010169">
    <property type="entry name" value="AcOrn-deacetyl"/>
</dbReference>
<evidence type="ECO:0000256" key="3">
    <source>
        <dbReference type="ARBA" id="ARBA00022490"/>
    </source>
</evidence>
<evidence type="ECO:0000256" key="7">
    <source>
        <dbReference type="ARBA" id="ARBA00022801"/>
    </source>
</evidence>
<sequence length="388" mass="41311">MTDRLDSTRAILTDLVAFPTVSSDSNLAMIVHIAAMLGDLGAHVDLFHDETGHKANIFATLGPRAAGGGIVLSGHTDVVPVTDQDWSTDPFVLHESDGRLYGRGTCDMKGFIAATLAMAPVWAALDLKRPLHFAFTHDEEVGCLGGQALVAELSARGLRPEVAIIGEPTEMRIVEAHKGCCEYSVTFHGLEGHGSNPDAGVNAAEAAVRYVARLMELAEALKTRAPHNSPFSPPWTTINLGRIAGGHAHNVIPGRAEVDWEMRPVQAADMAFVKDQMARHVDEVLLPGMRATDPSAAILTRVVGEVAGLEPMEDSEARRLLMELTGEARAETVPFSTEAGLFQSIGCAAAVCGPGSIAQAHKPDEFVTLDQLAQCLTMMDGLATVLTR</sequence>
<keyword evidence="7 11" id="KW-0378">Hydrolase</keyword>
<feature type="domain" description="Peptidase M20 dimerisation" evidence="10">
    <location>
        <begin position="176"/>
        <end position="287"/>
    </location>
</feature>
<comment type="cofactor">
    <cofactor evidence="1">
        <name>Zn(2+)</name>
        <dbReference type="ChEBI" id="CHEBI:29105"/>
    </cofactor>
</comment>
<evidence type="ECO:0000259" key="10">
    <source>
        <dbReference type="Pfam" id="PF07687"/>
    </source>
</evidence>
<dbReference type="GO" id="GO:0006526">
    <property type="term" value="P:L-arginine biosynthetic process"/>
    <property type="evidence" value="ECO:0007669"/>
    <property type="project" value="UniProtKB-KW"/>
</dbReference>
<organism evidence="11 12">
    <name type="scientific">Rhodovulum strictum</name>
    <dbReference type="NCBI Taxonomy" id="58314"/>
    <lineage>
        <taxon>Bacteria</taxon>
        <taxon>Pseudomonadati</taxon>
        <taxon>Pseudomonadota</taxon>
        <taxon>Alphaproteobacteria</taxon>
        <taxon>Rhodobacterales</taxon>
        <taxon>Paracoccaceae</taxon>
        <taxon>Rhodovulum</taxon>
    </lineage>
</organism>
<dbReference type="CDD" id="cd03894">
    <property type="entry name" value="M20_ArgE"/>
    <property type="match status" value="1"/>
</dbReference>
<evidence type="ECO:0000256" key="2">
    <source>
        <dbReference type="ARBA" id="ARBA00005691"/>
    </source>
</evidence>
<dbReference type="Pfam" id="PF07687">
    <property type="entry name" value="M20_dimer"/>
    <property type="match status" value="1"/>
</dbReference>
<keyword evidence="8" id="KW-0862">Zinc</keyword>
<evidence type="ECO:0000256" key="6">
    <source>
        <dbReference type="ARBA" id="ARBA00022723"/>
    </source>
</evidence>
<dbReference type="PROSITE" id="PS00759">
    <property type="entry name" value="ARGE_DAPE_CPG2_2"/>
    <property type="match status" value="1"/>
</dbReference>
<evidence type="ECO:0000256" key="9">
    <source>
        <dbReference type="ARBA" id="ARBA00023285"/>
    </source>
</evidence>
<dbReference type="Gene3D" id="3.30.70.360">
    <property type="match status" value="1"/>
</dbReference>
<keyword evidence="6" id="KW-0479">Metal-binding</keyword>
<comment type="similarity">
    <text evidence="2">Belongs to the peptidase M20A family. ArgE subfamily.</text>
</comment>
<evidence type="ECO:0000256" key="5">
    <source>
        <dbReference type="ARBA" id="ARBA00022605"/>
    </source>
</evidence>
<evidence type="ECO:0000313" key="11">
    <source>
        <dbReference type="EMBL" id="MRH21258.1"/>
    </source>
</evidence>
<dbReference type="Gene3D" id="3.40.630.10">
    <property type="entry name" value="Zn peptidases"/>
    <property type="match status" value="1"/>
</dbReference>
<comment type="caution">
    <text evidence="11">The sequence shown here is derived from an EMBL/GenBank/DDBJ whole genome shotgun (WGS) entry which is preliminary data.</text>
</comment>
<dbReference type="EMBL" id="WJPO01000013">
    <property type="protein sequence ID" value="MRH21258.1"/>
    <property type="molecule type" value="Genomic_DNA"/>
</dbReference>
<dbReference type="RefSeq" id="WP_153748568.1">
    <property type="nucleotide sequence ID" value="NZ_BAAADI010000011.1"/>
</dbReference>
<keyword evidence="9" id="KW-0170">Cobalt</keyword>
<keyword evidence="3" id="KW-0963">Cytoplasm</keyword>
<gene>
    <name evidence="11" type="primary">argE</name>
    <name evidence="11" type="ORF">GH815_09650</name>
</gene>
<dbReference type="GO" id="GO:0046872">
    <property type="term" value="F:metal ion binding"/>
    <property type="evidence" value="ECO:0007669"/>
    <property type="project" value="UniProtKB-KW"/>
</dbReference>
<dbReference type="SUPFAM" id="SSF55031">
    <property type="entry name" value="Bacterial exopeptidase dimerisation domain"/>
    <property type="match status" value="1"/>
</dbReference>
<dbReference type="InterPro" id="IPR011650">
    <property type="entry name" value="Peptidase_M20_dimer"/>
</dbReference>
<evidence type="ECO:0000313" key="12">
    <source>
        <dbReference type="Proteomes" id="UP000466730"/>
    </source>
</evidence>
<dbReference type="NCBIfam" id="TIGR01892">
    <property type="entry name" value="AcOrn-deacetyl"/>
    <property type="match status" value="1"/>
</dbReference>
<accession>A0A844BFD4</accession>
<dbReference type="NCBIfam" id="NF005710">
    <property type="entry name" value="PRK07522.1"/>
    <property type="match status" value="1"/>
</dbReference>
<evidence type="ECO:0000256" key="1">
    <source>
        <dbReference type="ARBA" id="ARBA00001947"/>
    </source>
</evidence>
<evidence type="ECO:0000256" key="8">
    <source>
        <dbReference type="ARBA" id="ARBA00022833"/>
    </source>
</evidence>
<dbReference type="EC" id="3.5.1.16" evidence="11"/>
<proteinExistence type="inferred from homology"/>
<dbReference type="PANTHER" id="PTHR43808:SF31">
    <property type="entry name" value="N-ACETYL-L-CITRULLINE DEACETYLASE"/>
    <property type="match status" value="1"/>
</dbReference>
<keyword evidence="4" id="KW-0055">Arginine biosynthesis</keyword>
<keyword evidence="5" id="KW-0028">Amino-acid biosynthesis</keyword>
<dbReference type="GO" id="GO:0008777">
    <property type="term" value="F:acetylornithine deacetylase activity"/>
    <property type="evidence" value="ECO:0007669"/>
    <property type="project" value="UniProtKB-EC"/>
</dbReference>
<dbReference type="InterPro" id="IPR001261">
    <property type="entry name" value="ArgE/DapE_CS"/>
</dbReference>
<dbReference type="AlphaFoldDB" id="A0A844BFD4"/>
<dbReference type="InterPro" id="IPR002933">
    <property type="entry name" value="Peptidase_M20"/>
</dbReference>
<dbReference type="PANTHER" id="PTHR43808">
    <property type="entry name" value="ACETYLORNITHINE DEACETYLASE"/>
    <property type="match status" value="1"/>
</dbReference>
<keyword evidence="12" id="KW-1185">Reference proteome</keyword>
<dbReference type="SUPFAM" id="SSF53187">
    <property type="entry name" value="Zn-dependent exopeptidases"/>
    <property type="match status" value="1"/>
</dbReference>
<name>A0A844BFD4_9RHOB</name>
<dbReference type="Proteomes" id="UP000466730">
    <property type="component" value="Unassembled WGS sequence"/>
</dbReference>
<dbReference type="InterPro" id="IPR050072">
    <property type="entry name" value="Peptidase_M20A"/>
</dbReference>